<comment type="caution">
    <text evidence="1">The sequence shown here is derived from an EMBL/GenBank/DDBJ whole genome shotgun (WGS) entry which is preliminary data.</text>
</comment>
<accession>A0AAD3Y290</accession>
<gene>
    <name evidence="1" type="ORF">Nepgr_026668</name>
</gene>
<dbReference type="Proteomes" id="UP001279734">
    <property type="component" value="Unassembled WGS sequence"/>
</dbReference>
<evidence type="ECO:0000313" key="1">
    <source>
        <dbReference type="EMBL" id="GMH24825.1"/>
    </source>
</evidence>
<keyword evidence="2" id="KW-1185">Reference proteome</keyword>
<dbReference type="EMBL" id="BSYO01000028">
    <property type="protein sequence ID" value="GMH24825.1"/>
    <property type="molecule type" value="Genomic_DNA"/>
</dbReference>
<evidence type="ECO:0000313" key="2">
    <source>
        <dbReference type="Proteomes" id="UP001279734"/>
    </source>
</evidence>
<dbReference type="AlphaFoldDB" id="A0AAD3Y290"/>
<proteinExistence type="predicted"/>
<name>A0AAD3Y290_NEPGR</name>
<reference evidence="1" key="1">
    <citation type="submission" date="2023-05" db="EMBL/GenBank/DDBJ databases">
        <title>Nepenthes gracilis genome sequencing.</title>
        <authorList>
            <person name="Fukushima K."/>
        </authorList>
    </citation>
    <scope>NUCLEOTIDE SEQUENCE</scope>
    <source>
        <strain evidence="1">SING2019-196</strain>
    </source>
</reference>
<organism evidence="1 2">
    <name type="scientific">Nepenthes gracilis</name>
    <name type="common">Slender pitcher plant</name>
    <dbReference type="NCBI Taxonomy" id="150966"/>
    <lineage>
        <taxon>Eukaryota</taxon>
        <taxon>Viridiplantae</taxon>
        <taxon>Streptophyta</taxon>
        <taxon>Embryophyta</taxon>
        <taxon>Tracheophyta</taxon>
        <taxon>Spermatophyta</taxon>
        <taxon>Magnoliopsida</taxon>
        <taxon>eudicotyledons</taxon>
        <taxon>Gunneridae</taxon>
        <taxon>Pentapetalae</taxon>
        <taxon>Caryophyllales</taxon>
        <taxon>Nepenthaceae</taxon>
        <taxon>Nepenthes</taxon>
    </lineage>
</organism>
<sequence length="191" mass="21047">MASLLGACHDDFVVKPYWQNLSIVFVLGCSAKMRRCCFANNSLGIQWVPTVAGSLRQNFSQIHASARYWVFGLESIAVAYFLADAKLHSAVFFGVASDACILWPWGLECCSFDAYPFDSSFGLGHALLFERDGFLQMRDSARIVVIPKNGFSALDGVPENGFFVLDQLMVIPKMDGSLVPSVESSRLFALL</sequence>
<protein>
    <submittedName>
        <fullName evidence="1">Uncharacterized protein</fullName>
    </submittedName>
</protein>